<evidence type="ECO:0000313" key="12">
    <source>
        <dbReference type="Proteomes" id="UP000314982"/>
    </source>
</evidence>
<dbReference type="PANTHER" id="PTHR23037">
    <property type="entry name" value="CYTOKINE RECEPTOR"/>
    <property type="match status" value="1"/>
</dbReference>
<name>A0A4W5Q1C2_9TELE</name>
<reference evidence="12" key="1">
    <citation type="submission" date="2018-06" db="EMBL/GenBank/DDBJ databases">
        <title>Genome assembly of Danube salmon.</title>
        <authorList>
            <person name="Macqueen D.J."/>
            <person name="Gundappa M.K."/>
        </authorList>
    </citation>
    <scope>NUCLEOTIDE SEQUENCE [LARGE SCALE GENOMIC DNA]</scope>
</reference>
<organism evidence="11 12">
    <name type="scientific">Hucho hucho</name>
    <name type="common">huchen</name>
    <dbReference type="NCBI Taxonomy" id="62062"/>
    <lineage>
        <taxon>Eukaryota</taxon>
        <taxon>Metazoa</taxon>
        <taxon>Chordata</taxon>
        <taxon>Craniata</taxon>
        <taxon>Vertebrata</taxon>
        <taxon>Euteleostomi</taxon>
        <taxon>Actinopterygii</taxon>
        <taxon>Neopterygii</taxon>
        <taxon>Teleostei</taxon>
        <taxon>Protacanthopterygii</taxon>
        <taxon>Salmoniformes</taxon>
        <taxon>Salmonidae</taxon>
        <taxon>Salmoninae</taxon>
        <taxon>Hucho</taxon>
    </lineage>
</organism>
<evidence type="ECO:0000256" key="2">
    <source>
        <dbReference type="ARBA" id="ARBA00022692"/>
    </source>
</evidence>
<reference evidence="11" key="2">
    <citation type="submission" date="2025-08" db="UniProtKB">
        <authorList>
            <consortium name="Ensembl"/>
        </authorList>
    </citation>
    <scope>IDENTIFICATION</scope>
</reference>
<dbReference type="CDD" id="cd00063">
    <property type="entry name" value="FN3"/>
    <property type="match status" value="1"/>
</dbReference>
<dbReference type="STRING" id="62062.ENSHHUP00000066234"/>
<dbReference type="GO" id="GO:0046427">
    <property type="term" value="P:positive regulation of receptor signaling pathway via JAK-STAT"/>
    <property type="evidence" value="ECO:0007669"/>
    <property type="project" value="TreeGrafter"/>
</dbReference>
<dbReference type="GeneTree" id="ENSGT01120000271963"/>
<evidence type="ECO:0000313" key="11">
    <source>
        <dbReference type="Ensembl" id="ENSHHUP00000066234.1"/>
    </source>
</evidence>
<dbReference type="InterPro" id="IPR036116">
    <property type="entry name" value="FN3_sf"/>
</dbReference>
<dbReference type="PANTHER" id="PTHR23037:SF27">
    <property type="entry name" value="INTERLEUKIN-7 RECEPTOR SUBUNIT ALPHA"/>
    <property type="match status" value="1"/>
</dbReference>
<evidence type="ECO:0000256" key="5">
    <source>
        <dbReference type="ARBA" id="ARBA00023136"/>
    </source>
</evidence>
<dbReference type="SUPFAM" id="SSF49265">
    <property type="entry name" value="Fibronectin type III"/>
    <property type="match status" value="1"/>
</dbReference>
<evidence type="ECO:0000256" key="1">
    <source>
        <dbReference type="ARBA" id="ARBA00004479"/>
    </source>
</evidence>
<evidence type="ECO:0000256" key="6">
    <source>
        <dbReference type="ARBA" id="ARBA00023170"/>
    </source>
</evidence>
<evidence type="ECO:0000256" key="7">
    <source>
        <dbReference type="ARBA" id="ARBA00023180"/>
    </source>
</evidence>
<feature type="transmembrane region" description="Helical" evidence="9">
    <location>
        <begin position="227"/>
        <end position="250"/>
    </location>
</feature>
<dbReference type="GO" id="GO:0009897">
    <property type="term" value="C:external side of plasma membrane"/>
    <property type="evidence" value="ECO:0007669"/>
    <property type="project" value="TreeGrafter"/>
</dbReference>
<dbReference type="Ensembl" id="ENSHHUT00000068470.1">
    <property type="protein sequence ID" value="ENSHHUP00000066234.1"/>
    <property type="gene ID" value="ENSHHUG00000039046.1"/>
</dbReference>
<feature type="region of interest" description="Disordered" evidence="8">
    <location>
        <begin position="384"/>
        <end position="405"/>
    </location>
</feature>
<dbReference type="InterPro" id="IPR003961">
    <property type="entry name" value="FN3_dom"/>
</dbReference>
<evidence type="ECO:0000256" key="4">
    <source>
        <dbReference type="ARBA" id="ARBA00022989"/>
    </source>
</evidence>
<dbReference type="InterPro" id="IPR013783">
    <property type="entry name" value="Ig-like_fold"/>
</dbReference>
<keyword evidence="4 9" id="KW-1133">Transmembrane helix</keyword>
<accession>A0A4W5Q1C2</accession>
<keyword evidence="6" id="KW-0675">Receptor</keyword>
<proteinExistence type="predicted"/>
<evidence type="ECO:0000256" key="3">
    <source>
        <dbReference type="ARBA" id="ARBA00022729"/>
    </source>
</evidence>
<evidence type="ECO:0000256" key="8">
    <source>
        <dbReference type="SAM" id="MobiDB-lite"/>
    </source>
</evidence>
<keyword evidence="3 10" id="KW-0732">Signal</keyword>
<feature type="chain" id="PRO_5021197754" evidence="10">
    <location>
        <begin position="19"/>
        <end position="418"/>
    </location>
</feature>
<keyword evidence="7" id="KW-0325">Glycoprotein</keyword>
<comment type="subcellular location">
    <subcellularLocation>
        <location evidence="1">Membrane</location>
        <topology evidence="1">Single-pass type I membrane protein</topology>
    </subcellularLocation>
</comment>
<keyword evidence="12" id="KW-1185">Reference proteome</keyword>
<sequence>MAYSLWIALLMLPVLVHSQSGEQLVDNEPRILCTSHLSVSAANSLTCHLDDDTDDDDGMEDIKAMSLCYTDYKKQRCLKEKGNNVTFTDLDTLQLYNLTVQLKRGGTFWKTMSLKKIIKPRSPWVVNATFLRSSNQALVYIGNPYLKDYLKPSNQLFQLRIWSVKNTLVKNITHQPLIIEGHEYLHKNTEYHVKVRAKPSGGYFDGSWSEWSASISFSTNTETDVQALFYSLIVPIAALLMVTLAVGLFWRKQILSFIWPSIPHPKHTLLQIAQTYEPMKGPPVSFNPEVFSDLNIQLVEPDKEQDQPPDSDSHRLTEVKDQCLIQECDGDTTTCHTTSSGGSETILLRCESSGVHLNAEAGSSGNSGSTVGILDLRRDFESVETDSDGNIGPEELGATQQGGKDEAYVTMSSFYQIQ</sequence>
<dbReference type="InterPro" id="IPR003531">
    <property type="entry name" value="Hempt_rcpt_S_F1_CS"/>
</dbReference>
<dbReference type="AlphaFoldDB" id="A0A4W5Q1C2"/>
<reference evidence="11" key="3">
    <citation type="submission" date="2025-09" db="UniProtKB">
        <authorList>
            <consortium name="Ensembl"/>
        </authorList>
    </citation>
    <scope>IDENTIFICATION</scope>
</reference>
<protein>
    <submittedName>
        <fullName evidence="11">Interleukin 7 receptor</fullName>
    </submittedName>
</protein>
<dbReference type="GO" id="GO:0030097">
    <property type="term" value="P:hemopoiesis"/>
    <property type="evidence" value="ECO:0007669"/>
    <property type="project" value="TreeGrafter"/>
</dbReference>
<dbReference type="Proteomes" id="UP000314982">
    <property type="component" value="Unassembled WGS sequence"/>
</dbReference>
<evidence type="ECO:0000256" key="9">
    <source>
        <dbReference type="SAM" id="Phobius"/>
    </source>
</evidence>
<dbReference type="Gene3D" id="2.60.40.10">
    <property type="entry name" value="Immunoglobulins"/>
    <property type="match status" value="1"/>
</dbReference>
<dbReference type="PROSITE" id="PS01355">
    <property type="entry name" value="HEMATOPO_REC_S_F1"/>
    <property type="match status" value="1"/>
</dbReference>
<keyword evidence="2 9" id="KW-0812">Transmembrane</keyword>
<keyword evidence="5 9" id="KW-0472">Membrane</keyword>
<dbReference type="GO" id="GO:0004896">
    <property type="term" value="F:cytokine receptor activity"/>
    <property type="evidence" value="ECO:0007669"/>
    <property type="project" value="InterPro"/>
</dbReference>
<feature type="signal peptide" evidence="10">
    <location>
        <begin position="1"/>
        <end position="18"/>
    </location>
</feature>
<evidence type="ECO:0000256" key="10">
    <source>
        <dbReference type="SAM" id="SignalP"/>
    </source>
</evidence>